<comment type="function">
    <text evidence="3">Regulates the GDP/GTP exchange reaction of most RAB proteins by inhibiting the dissociation of GDP from them, and the subsequent binding of GTP.</text>
</comment>
<dbReference type="PRINTS" id="PR00892">
    <property type="entry name" value="RABGDI"/>
</dbReference>
<dbReference type="GO" id="GO:0016192">
    <property type="term" value="P:vesicle-mediated transport"/>
    <property type="evidence" value="ECO:0007669"/>
    <property type="project" value="TreeGrafter"/>
</dbReference>
<sequence length="441" mass="49553">MDEEYDAIVLGTGLKECILSGMLSVSGKKVLHIDRNKYYGGESASITPLEELFEKYSTPVDPAYGRGRDWNVDLIPKFLMANGQLVKLLIHTGVTRYLEFKSCEGSYVYKGGKISKVPADEREALGSDLMGLFEKRRFKNFLVFVQEYDPADPKTWKDFDSRTQTTQQLYEKFGLDANTQDFTGHAIALYRDDEYLAKPAGDAMKRIKLYSESLARYGKSPYLYPMYGLGELPQGFARLSAIYGGTYMLDKQVDEIVMDAEGKVCGIRSGGEIAKCKQVYCDPTYVPERVRKTGQVIRCICLMDHPVPNTKDALSTQIIIPQKQVGRRSDIYVSVVSYTHQVAAKGWFVAMVSTTVETATPEEEIRPGLALLGPIRQKFVTVSDYYEALDPGQSTQLFISTSYDATTHFETTCLDVLDIFKRGTGEDFDFSKVKHNLGDEE</sequence>
<dbReference type="SUPFAM" id="SSF51905">
    <property type="entry name" value="FAD/NAD(P)-binding domain"/>
    <property type="match status" value="2"/>
</dbReference>
<dbReference type="GO" id="GO:0005093">
    <property type="term" value="F:Rab GDP-dissociation inhibitor activity"/>
    <property type="evidence" value="ECO:0007669"/>
    <property type="project" value="InterPro"/>
</dbReference>
<dbReference type="Gene3D" id="1.10.405.10">
    <property type="entry name" value="Guanine Nucleotide Dissociation Inhibitor, domain 1"/>
    <property type="match status" value="1"/>
</dbReference>
<dbReference type="GO" id="GO:0005737">
    <property type="term" value="C:cytoplasm"/>
    <property type="evidence" value="ECO:0007669"/>
    <property type="project" value="UniProtKB-SubCell"/>
</dbReference>
<dbReference type="Pfam" id="PF00996">
    <property type="entry name" value="GDI"/>
    <property type="match status" value="1"/>
</dbReference>
<dbReference type="InterPro" id="IPR000806">
    <property type="entry name" value="RabGDI"/>
</dbReference>
<dbReference type="GO" id="GO:0007264">
    <property type="term" value="P:small GTPase-mediated signal transduction"/>
    <property type="evidence" value="ECO:0007669"/>
    <property type="project" value="InterPro"/>
</dbReference>
<name>A0A481SYF6_FOLCA</name>
<evidence type="ECO:0000256" key="1">
    <source>
        <dbReference type="ARBA" id="ARBA00005593"/>
    </source>
</evidence>
<dbReference type="GO" id="GO:0015031">
    <property type="term" value="P:protein transport"/>
    <property type="evidence" value="ECO:0007669"/>
    <property type="project" value="InterPro"/>
</dbReference>
<dbReference type="FunFam" id="3.50.50.60:FF:000158">
    <property type="entry name" value="Rab GDP dissociation inhibitor"/>
    <property type="match status" value="1"/>
</dbReference>
<protein>
    <recommendedName>
        <fullName evidence="3">Rab GDP dissociation inhibitor</fullName>
    </recommendedName>
</protein>
<accession>A0A481SYF6</accession>
<dbReference type="KEGG" id="fcd:110845198"/>
<dbReference type="FunFam" id="1.10.405.10:FF:000001">
    <property type="entry name" value="Rab GDP dissociation inhibitor"/>
    <property type="match status" value="1"/>
</dbReference>
<dbReference type="GeneID" id="110845198"/>
<proteinExistence type="evidence at transcript level"/>
<dbReference type="InterPro" id="IPR018203">
    <property type="entry name" value="GDP_dissociation_inhibitor"/>
</dbReference>
<evidence type="ECO:0000313" key="4">
    <source>
        <dbReference type="EMBL" id="QBH73822.1"/>
    </source>
</evidence>
<comment type="similarity">
    <text evidence="1 3">Belongs to the Rab GDI family.</text>
</comment>
<organism evidence="4">
    <name type="scientific">Folsomia candida</name>
    <name type="common">Springtail</name>
    <dbReference type="NCBI Taxonomy" id="158441"/>
    <lineage>
        <taxon>Eukaryota</taxon>
        <taxon>Metazoa</taxon>
        <taxon>Ecdysozoa</taxon>
        <taxon>Arthropoda</taxon>
        <taxon>Hexapoda</taxon>
        <taxon>Collembola</taxon>
        <taxon>Entomobryomorpha</taxon>
        <taxon>Isotomoidea</taxon>
        <taxon>Isotomidae</taxon>
        <taxon>Proisotominae</taxon>
        <taxon>Folsomia</taxon>
    </lineage>
</organism>
<dbReference type="AlphaFoldDB" id="A0A481SYF6"/>
<dbReference type="CTD" id="34264"/>
<dbReference type="FunFam" id="3.50.50.60:FF:000232">
    <property type="entry name" value="Rab GDP dissociation inhibitor"/>
    <property type="match status" value="1"/>
</dbReference>
<dbReference type="EMBL" id="MH799663">
    <property type="protein sequence ID" value="QBH73822.1"/>
    <property type="molecule type" value="mRNA"/>
</dbReference>
<keyword evidence="3" id="KW-0963">Cytoplasm</keyword>
<dbReference type="PRINTS" id="PR00891">
    <property type="entry name" value="RABGDIREP"/>
</dbReference>
<dbReference type="GO" id="GO:0005096">
    <property type="term" value="F:GTPase activator activity"/>
    <property type="evidence" value="ECO:0007669"/>
    <property type="project" value="UniProtKB-KW"/>
</dbReference>
<comment type="subcellular location">
    <subcellularLocation>
        <location evidence="3">Cytoplasm</location>
    </subcellularLocation>
</comment>
<dbReference type="OrthoDB" id="9446342at2759"/>
<reference evidence="4" key="1">
    <citation type="journal article" date="2019" name="Sci. Rep.">
        <title>No signal of deleterious mutation accumulation in conserved gene sequences of extant asexual hexapods.</title>
        <authorList>
            <person name="Brandt A."/>
            <person name="Bast J."/>
            <person name="Scheu S."/>
            <person name="Meusemann K."/>
            <person name="Donath A."/>
            <person name="Schuette K."/>
            <person name="Machida R."/>
            <person name="Kraaijeveld K."/>
        </authorList>
    </citation>
    <scope>NUCLEOTIDE SEQUENCE</scope>
    <source>
        <strain evidence="4">OG2434</strain>
    </source>
</reference>
<dbReference type="PANTHER" id="PTHR11787">
    <property type="entry name" value="RAB GDP-DISSOCIATION INHIBITOR"/>
    <property type="match status" value="1"/>
</dbReference>
<dbReference type="Gene3D" id="3.30.519.10">
    <property type="entry name" value="Guanine Nucleotide Dissociation Inhibitor, domain 2"/>
    <property type="match status" value="1"/>
</dbReference>
<dbReference type="Gene3D" id="3.50.50.60">
    <property type="entry name" value="FAD/NAD(P)-binding domain"/>
    <property type="match status" value="1"/>
</dbReference>
<keyword evidence="2 3" id="KW-0343">GTPase activation</keyword>
<evidence type="ECO:0000256" key="2">
    <source>
        <dbReference type="ARBA" id="ARBA00022468"/>
    </source>
</evidence>
<dbReference type="PANTHER" id="PTHR11787:SF8">
    <property type="entry name" value="RAB GDP DISSOCIATION INHIBITOR"/>
    <property type="match status" value="1"/>
</dbReference>
<dbReference type="InterPro" id="IPR036188">
    <property type="entry name" value="FAD/NAD-bd_sf"/>
</dbReference>
<dbReference type="RefSeq" id="XP_021947257.1">
    <property type="nucleotide sequence ID" value="XM_022091565.2"/>
</dbReference>
<evidence type="ECO:0000256" key="3">
    <source>
        <dbReference type="RuleBase" id="RU363124"/>
    </source>
</evidence>